<proteinExistence type="predicted"/>
<dbReference type="HOGENOM" id="CLU_2696484_0_0_5"/>
<gene>
    <name evidence="1" type="ORF">BG36_03600</name>
</gene>
<name>A0A011VJU2_9HYPH</name>
<dbReference type="AlphaFoldDB" id="A0A011VJU2"/>
<evidence type="ECO:0000313" key="1">
    <source>
        <dbReference type="EMBL" id="EXL08740.1"/>
    </source>
</evidence>
<comment type="caution">
    <text evidence="1">The sequence shown here is derived from an EMBL/GenBank/DDBJ whole genome shotgun (WGS) entry which is preliminary data.</text>
</comment>
<evidence type="ECO:0000313" key="2">
    <source>
        <dbReference type="Proteomes" id="UP000019849"/>
    </source>
</evidence>
<dbReference type="RefSeq" id="WP_035026324.1">
    <property type="nucleotide sequence ID" value="NZ_KK073886.1"/>
</dbReference>
<accession>A0A011VJU2</accession>
<sequence>MSFADIIKLWPTRAALAGDIRVSPQAITNMLKRGSIPSQYWSAMVEGASERGINGVTLNALAKAAAQKMRAAA</sequence>
<dbReference type="STRING" id="69279.BG36_03600"/>
<dbReference type="Proteomes" id="UP000019849">
    <property type="component" value="Unassembled WGS sequence"/>
</dbReference>
<dbReference type="EMBL" id="JENY01000012">
    <property type="protein sequence ID" value="EXL08740.1"/>
    <property type="molecule type" value="Genomic_DNA"/>
</dbReference>
<organism evidence="1 2">
    <name type="scientific">Aquamicrobium defluvii</name>
    <dbReference type="NCBI Taxonomy" id="69279"/>
    <lineage>
        <taxon>Bacteria</taxon>
        <taxon>Pseudomonadati</taxon>
        <taxon>Pseudomonadota</taxon>
        <taxon>Alphaproteobacteria</taxon>
        <taxon>Hyphomicrobiales</taxon>
        <taxon>Phyllobacteriaceae</taxon>
        <taxon>Aquamicrobium</taxon>
    </lineage>
</organism>
<protein>
    <submittedName>
        <fullName evidence="1">Uncharacterized protein</fullName>
    </submittedName>
</protein>
<reference evidence="1 2" key="1">
    <citation type="submission" date="2014-02" db="EMBL/GenBank/DDBJ databases">
        <title>Aquamicrobium defluvii Genome sequencing.</title>
        <authorList>
            <person name="Wang X."/>
        </authorList>
    </citation>
    <scope>NUCLEOTIDE SEQUENCE [LARGE SCALE GENOMIC DNA]</scope>
    <source>
        <strain evidence="1 2">W13Z1</strain>
    </source>
</reference>